<dbReference type="AlphaFoldDB" id="A0A510JZU6"/>
<protein>
    <submittedName>
        <fullName evidence="1">Type-2 restriction enzyme</fullName>
    </submittedName>
</protein>
<keyword evidence="2" id="KW-1185">Reference proteome</keyword>
<gene>
    <name evidence="1" type="ORF">JMUB3870_1040</name>
</gene>
<dbReference type="Gene3D" id="6.10.250.1510">
    <property type="match status" value="1"/>
</dbReference>
<dbReference type="Gene3D" id="3.40.91.70">
    <property type="entry name" value="Type II restriction endonuclease, HindIII"/>
    <property type="match status" value="1"/>
</dbReference>
<accession>A0A510JZU6</accession>
<sequence>MNIFYKMLEKIEIISKQNNNFIENSKEINEFIKNITKEELLVLLREIGTIPESIKHDSTEEKLFSKASNCILSRAFIEIGLKSNILTEISDSADIIVESIFHNYTLVADAKAFRMSRTAKNQKDFKVKALSSWRKDNDYAVLCSPYFQYPVKESQIYKQSLEDNVCLFSWEYFIFLIENNIVESNEVSFASIWDFSNNFEINGTMKKAKNSFIGELDNKILELVNNQKIYCEFKAIIEQQIKSLTDRGNIEKKFWKEEENRIRNLTYEKAIEELIITKKLNNKIKQIEKYIGDLKKYV</sequence>
<reference evidence="1 2" key="1">
    <citation type="submission" date="2019-07" db="EMBL/GenBank/DDBJ databases">
        <title>Complete Genome Sequence of Leptotrichia trevisanii Strain JMUB3870.</title>
        <authorList>
            <person name="Watanabe S."/>
            <person name="Cui L."/>
        </authorList>
    </citation>
    <scope>NUCLEOTIDE SEQUENCE [LARGE SCALE GENOMIC DNA]</scope>
    <source>
        <strain evidence="1 2">JMUB3870</strain>
    </source>
</reference>
<proteinExistence type="predicted"/>
<dbReference type="CDD" id="cd22330">
    <property type="entry name" value="HindIII-like"/>
    <property type="match status" value="1"/>
</dbReference>
<name>A0A510JZU6_9FUSO</name>
<organism evidence="1 2">
    <name type="scientific">Leptotrichia trevisanii</name>
    <dbReference type="NCBI Taxonomy" id="109328"/>
    <lineage>
        <taxon>Bacteria</taxon>
        <taxon>Fusobacteriati</taxon>
        <taxon>Fusobacteriota</taxon>
        <taxon>Fusobacteriia</taxon>
        <taxon>Fusobacteriales</taxon>
        <taxon>Leptotrichiaceae</taxon>
        <taxon>Leptotrichia</taxon>
    </lineage>
</organism>
<dbReference type="Proteomes" id="UP000422644">
    <property type="component" value="Chromosome"/>
</dbReference>
<dbReference type="EMBL" id="AP019831">
    <property type="protein sequence ID" value="BBM44922.1"/>
    <property type="molecule type" value="Genomic_DNA"/>
</dbReference>
<dbReference type="Pfam" id="PF09518">
    <property type="entry name" value="RE_HindIII"/>
    <property type="match status" value="1"/>
</dbReference>
<dbReference type="InterPro" id="IPR019043">
    <property type="entry name" value="Restrct_endonuc_II_HindIII"/>
</dbReference>
<evidence type="ECO:0000313" key="2">
    <source>
        <dbReference type="Proteomes" id="UP000422644"/>
    </source>
</evidence>
<dbReference type="InterPro" id="IPR038373">
    <property type="entry name" value="Restrct_endonuc_II_HindIII_sf"/>
</dbReference>
<dbReference type="REBASE" id="355140">
    <property type="entry name" value="Ltr3870ORF1041P"/>
</dbReference>
<evidence type="ECO:0000313" key="1">
    <source>
        <dbReference type="EMBL" id="BBM44922.1"/>
    </source>
</evidence>